<evidence type="ECO:0000313" key="2">
    <source>
        <dbReference type="Proteomes" id="UP001168109"/>
    </source>
</evidence>
<evidence type="ECO:0000313" key="1">
    <source>
        <dbReference type="EMBL" id="MDM5130496.1"/>
    </source>
</evidence>
<dbReference type="Proteomes" id="UP001168109">
    <property type="component" value="Unassembled WGS sequence"/>
</dbReference>
<gene>
    <name evidence="1" type="ORF">OB962_05680</name>
</gene>
<keyword evidence="2" id="KW-1185">Reference proteome</keyword>
<name>A0ABT7Q979_9GAMM</name>
<dbReference type="EMBL" id="JAOPLU010000001">
    <property type="protein sequence ID" value="MDM5130496.1"/>
    <property type="molecule type" value="Genomic_DNA"/>
</dbReference>
<proteinExistence type="predicted"/>
<comment type="caution">
    <text evidence="1">The sequence shown here is derived from an EMBL/GenBank/DDBJ whole genome shotgun (WGS) entry which is preliminary data.</text>
</comment>
<organism evidence="1 2">
    <name type="scientific">Aeromonas piscicola</name>
    <dbReference type="NCBI Taxonomy" id="600645"/>
    <lineage>
        <taxon>Bacteria</taxon>
        <taxon>Pseudomonadati</taxon>
        <taxon>Pseudomonadota</taxon>
        <taxon>Gammaproteobacteria</taxon>
        <taxon>Aeromonadales</taxon>
        <taxon>Aeromonadaceae</taxon>
        <taxon>Aeromonas</taxon>
    </lineage>
</organism>
<protein>
    <submittedName>
        <fullName evidence="1">Uncharacterized protein</fullName>
    </submittedName>
</protein>
<reference evidence="1" key="1">
    <citation type="submission" date="2024-05" db="EMBL/GenBank/DDBJ databases">
        <title>WGS of Aeromonas isolates.</title>
        <authorList>
            <person name="Lee H."/>
        </authorList>
    </citation>
    <scope>NUCLEOTIDE SEQUENCE</scope>
    <source>
        <strain evidence="1">LP308</strain>
    </source>
</reference>
<sequence>MVYTLPLGVDTNSAIKLELGYLGGMVQRQFVFKGSGNSNGPITLDTSSGELNNMLALVVGNKWNKNEQGE</sequence>
<accession>A0ABT7Q979</accession>
<dbReference type="RefSeq" id="WP_042867139.1">
    <property type="nucleotide sequence ID" value="NZ_CDBL01000034.1"/>
</dbReference>